<proteinExistence type="predicted"/>
<evidence type="ECO:0000256" key="1">
    <source>
        <dbReference type="ARBA" id="ARBA00022737"/>
    </source>
</evidence>
<accession>A0AAV9XLL8</accession>
<dbReference type="Proteomes" id="UP001365542">
    <property type="component" value="Unassembled WGS sequence"/>
</dbReference>
<evidence type="ECO:0000313" key="4">
    <source>
        <dbReference type="EMBL" id="KAK6542114.1"/>
    </source>
</evidence>
<evidence type="ECO:0000259" key="3">
    <source>
        <dbReference type="PROSITE" id="PS51212"/>
    </source>
</evidence>
<evidence type="ECO:0000313" key="5">
    <source>
        <dbReference type="Proteomes" id="UP001365542"/>
    </source>
</evidence>
<evidence type="ECO:0000256" key="2">
    <source>
        <dbReference type="SAM" id="SignalP"/>
    </source>
</evidence>
<keyword evidence="1" id="KW-0677">Repeat</keyword>
<reference evidence="4 5" key="1">
    <citation type="submission" date="2019-10" db="EMBL/GenBank/DDBJ databases">
        <authorList>
            <person name="Palmer J.M."/>
        </authorList>
    </citation>
    <scope>NUCLEOTIDE SEQUENCE [LARGE SCALE GENOMIC DNA]</scope>
    <source>
        <strain evidence="4 5">TWF694</strain>
    </source>
</reference>
<organism evidence="4 5">
    <name type="scientific">Orbilia ellipsospora</name>
    <dbReference type="NCBI Taxonomy" id="2528407"/>
    <lineage>
        <taxon>Eukaryota</taxon>
        <taxon>Fungi</taxon>
        <taxon>Dikarya</taxon>
        <taxon>Ascomycota</taxon>
        <taxon>Pezizomycotina</taxon>
        <taxon>Orbiliomycetes</taxon>
        <taxon>Orbiliales</taxon>
        <taxon>Orbiliaceae</taxon>
        <taxon>Orbilia</taxon>
    </lineage>
</organism>
<feature type="domain" description="WSC" evidence="3">
    <location>
        <begin position="160"/>
        <end position="256"/>
    </location>
</feature>
<dbReference type="PANTHER" id="PTHR45964">
    <property type="entry name" value="WSCD FAMILY MEMBER CG9164"/>
    <property type="match status" value="1"/>
</dbReference>
<comment type="caution">
    <text evidence="4">The sequence shown here is derived from an EMBL/GenBank/DDBJ whole genome shotgun (WGS) entry which is preliminary data.</text>
</comment>
<feature type="domain" description="WSC" evidence="3">
    <location>
        <begin position="51"/>
        <end position="147"/>
    </location>
</feature>
<dbReference type="PROSITE" id="PS51212">
    <property type="entry name" value="WSC"/>
    <property type="match status" value="2"/>
</dbReference>
<dbReference type="InterPro" id="IPR002889">
    <property type="entry name" value="WSC_carb-bd"/>
</dbReference>
<dbReference type="PANTHER" id="PTHR45964:SF5">
    <property type="entry name" value="WSCD FAMILY MEMBER CG9164"/>
    <property type="match status" value="1"/>
</dbReference>
<sequence>MKFSSATIAAAFFVSVIALPPDTKIYGASGLSKRAGELYGNWASCTKKVTDFKSVGCYTLSTAAAAILEYAVPTTVIPSSQMAKKKCYAWCKGLGLKYAAFLGGNKCYCGNMLQGTKGDSSQCNMKCNADGASDCGGSASYSVYTDPTIPTVDPQTAATGYWYVGCYLDDSSRIVQFPNAVANAAPTTMTIQGCTAQCAKYGYPVAGLQYAQQCFCGGTLRPGARKGGVGICNMLCLGDKTSGCGGNWAGDIYYNPDLDSTEPCR</sequence>
<protein>
    <recommendedName>
        <fullName evidence="3">WSC domain-containing protein</fullName>
    </recommendedName>
</protein>
<feature type="chain" id="PRO_5043463141" description="WSC domain-containing protein" evidence="2">
    <location>
        <begin position="19"/>
        <end position="265"/>
    </location>
</feature>
<dbReference type="AlphaFoldDB" id="A0AAV9XLL8"/>
<name>A0AAV9XLL8_9PEZI</name>
<gene>
    <name evidence="4" type="ORF">TWF694_007881</name>
</gene>
<keyword evidence="2" id="KW-0732">Signal</keyword>
<dbReference type="InterPro" id="IPR051589">
    <property type="entry name" value="Sialate-O-sulfotransferase"/>
</dbReference>
<keyword evidence="5" id="KW-1185">Reference proteome</keyword>
<dbReference type="Pfam" id="PF01822">
    <property type="entry name" value="WSC"/>
    <property type="match status" value="2"/>
</dbReference>
<dbReference type="EMBL" id="JAVHJO010000003">
    <property type="protein sequence ID" value="KAK6542114.1"/>
    <property type="molecule type" value="Genomic_DNA"/>
</dbReference>
<dbReference type="SMART" id="SM00321">
    <property type="entry name" value="WSC"/>
    <property type="match status" value="2"/>
</dbReference>
<feature type="signal peptide" evidence="2">
    <location>
        <begin position="1"/>
        <end position="18"/>
    </location>
</feature>